<dbReference type="Proteomes" id="UP000663877">
    <property type="component" value="Unassembled WGS sequence"/>
</dbReference>
<keyword evidence="1" id="KW-0732">Signal</keyword>
<dbReference type="Pfam" id="PF02230">
    <property type="entry name" value="Abhydrolase_2"/>
    <property type="match status" value="1"/>
</dbReference>
<reference evidence="4" key="1">
    <citation type="submission" date="2021-02" db="EMBL/GenBank/DDBJ databases">
        <authorList>
            <person name="Nowell W R."/>
        </authorList>
    </citation>
    <scope>NUCLEOTIDE SEQUENCE</scope>
</reference>
<evidence type="ECO:0000313" key="3">
    <source>
        <dbReference type="EMBL" id="CAF0859934.1"/>
    </source>
</evidence>
<evidence type="ECO:0000313" key="5">
    <source>
        <dbReference type="Proteomes" id="UP000663832"/>
    </source>
</evidence>
<feature type="domain" description="Phospholipase/carboxylesterase/thioesterase" evidence="2">
    <location>
        <begin position="32"/>
        <end position="217"/>
    </location>
</feature>
<dbReference type="InterPro" id="IPR050955">
    <property type="entry name" value="Plant_Biomass_Hydrol_Est"/>
</dbReference>
<evidence type="ECO:0000313" key="4">
    <source>
        <dbReference type="EMBL" id="CAF1545293.1"/>
    </source>
</evidence>
<dbReference type="EMBL" id="CAJNOM010000700">
    <property type="protein sequence ID" value="CAF1545293.1"/>
    <property type="molecule type" value="Genomic_DNA"/>
</dbReference>
<dbReference type="PANTHER" id="PTHR43037:SF1">
    <property type="entry name" value="BLL1128 PROTEIN"/>
    <property type="match status" value="1"/>
</dbReference>
<dbReference type="Gene3D" id="3.40.50.1820">
    <property type="entry name" value="alpha/beta hydrolase"/>
    <property type="match status" value="1"/>
</dbReference>
<organism evidence="4 5">
    <name type="scientific">Adineta steineri</name>
    <dbReference type="NCBI Taxonomy" id="433720"/>
    <lineage>
        <taxon>Eukaryota</taxon>
        <taxon>Metazoa</taxon>
        <taxon>Spiralia</taxon>
        <taxon>Gnathifera</taxon>
        <taxon>Rotifera</taxon>
        <taxon>Eurotatoria</taxon>
        <taxon>Bdelloidea</taxon>
        <taxon>Adinetida</taxon>
        <taxon>Adinetidae</taxon>
        <taxon>Adineta</taxon>
    </lineage>
</organism>
<evidence type="ECO:0000259" key="2">
    <source>
        <dbReference type="Pfam" id="PF02230"/>
    </source>
</evidence>
<gene>
    <name evidence="3" type="ORF">BJG266_LOCUS8320</name>
    <name evidence="4" type="ORF">QVE165_LOCUS46633</name>
</gene>
<dbReference type="Proteomes" id="UP000663832">
    <property type="component" value="Unassembled WGS sequence"/>
</dbReference>
<evidence type="ECO:0000256" key="1">
    <source>
        <dbReference type="ARBA" id="ARBA00022729"/>
    </source>
</evidence>
<dbReference type="EMBL" id="CAJNOI010000026">
    <property type="protein sequence ID" value="CAF0859934.1"/>
    <property type="molecule type" value="Genomic_DNA"/>
</dbReference>
<accession>A0A815WA96</accession>
<protein>
    <recommendedName>
        <fullName evidence="2">Phospholipase/carboxylesterase/thioesterase domain-containing protein</fullName>
    </recommendedName>
</protein>
<dbReference type="SUPFAM" id="SSF53474">
    <property type="entry name" value="alpha/beta-Hydrolases"/>
    <property type="match status" value="1"/>
</dbReference>
<proteinExistence type="predicted"/>
<dbReference type="InterPro" id="IPR029058">
    <property type="entry name" value="AB_hydrolase_fold"/>
</dbReference>
<keyword evidence="5" id="KW-1185">Reference proteome</keyword>
<dbReference type="PANTHER" id="PTHR43037">
    <property type="entry name" value="UNNAMED PRODUCT-RELATED"/>
    <property type="match status" value="1"/>
</dbReference>
<dbReference type="InterPro" id="IPR003140">
    <property type="entry name" value="PLipase/COase/thioEstase"/>
</dbReference>
<sequence length="234" mass="26749">MMKVFKQRKTGLIPFVYEYFLSIPPDYNKDNSKKWPFLLFLHGAGESHPPIDKVLNHGPPKLVHSYLTSTQDTQPLASLNLECSKLIAENFITCSPQVNEGYGWNDQVLINLIDQIEQDYRIDKNRVYCTGISMGGYGCWSLAMAQPNRFAAIIPICGGGDEKQVTCLKHLPIWNFHGQLDDVVPVEESTNLIKTLNSELCKSTIYPNLEHDSWTETYNNKDIYTWLLQHTKSH</sequence>
<dbReference type="GO" id="GO:0016787">
    <property type="term" value="F:hydrolase activity"/>
    <property type="evidence" value="ECO:0007669"/>
    <property type="project" value="InterPro"/>
</dbReference>
<comment type="caution">
    <text evidence="4">The sequence shown here is derived from an EMBL/GenBank/DDBJ whole genome shotgun (WGS) entry which is preliminary data.</text>
</comment>
<dbReference type="AlphaFoldDB" id="A0A815WA96"/>
<dbReference type="OrthoDB" id="2152248at2759"/>
<name>A0A815WA96_9BILA</name>